<accession>A0ACC0LTD1</accession>
<comment type="caution">
    <text evidence="1">The sequence shown here is derived from an EMBL/GenBank/DDBJ whole genome shotgun (WGS) entry which is preliminary data.</text>
</comment>
<sequence length="296" mass="33329">MAAPTTHEASTSTSPHAYQVFLSFRGKDLRKTFIDHLHTSLTQAGIHTFKDDDEIQTGQDIESELEKAIAQSKISLVVFSKGYASSAWCLDELVKIAERRRVCGQVVLPVFYDVDPSHVRKQSGAFLQAFGGHDEEAETDERKERVKRWREALTEVANFGGKVLENEADGFVYEEQKLQKGTPTKSAEEVEEERVIKPVDARPFQNTIDGLLSAYQLNSGEYFLSHPEYFILAEGSNNIDGVRAVLYENLFQDNVQSTGSTYEGGEEVDDESEDYFDGDAYDDVDEEELMTILGWK</sequence>
<organism evidence="1 2">
    <name type="scientific">Rhododendron molle</name>
    <name type="common">Chinese azalea</name>
    <name type="synonym">Azalea mollis</name>
    <dbReference type="NCBI Taxonomy" id="49168"/>
    <lineage>
        <taxon>Eukaryota</taxon>
        <taxon>Viridiplantae</taxon>
        <taxon>Streptophyta</taxon>
        <taxon>Embryophyta</taxon>
        <taxon>Tracheophyta</taxon>
        <taxon>Spermatophyta</taxon>
        <taxon>Magnoliopsida</taxon>
        <taxon>eudicotyledons</taxon>
        <taxon>Gunneridae</taxon>
        <taxon>Pentapetalae</taxon>
        <taxon>asterids</taxon>
        <taxon>Ericales</taxon>
        <taxon>Ericaceae</taxon>
        <taxon>Ericoideae</taxon>
        <taxon>Rhodoreae</taxon>
        <taxon>Rhododendron</taxon>
    </lineage>
</organism>
<dbReference type="EMBL" id="CM046398">
    <property type="protein sequence ID" value="KAI8531971.1"/>
    <property type="molecule type" value="Genomic_DNA"/>
</dbReference>
<proteinExistence type="predicted"/>
<gene>
    <name evidence="1" type="ORF">RHMOL_Rhmol11G0176800</name>
</gene>
<dbReference type="Proteomes" id="UP001062846">
    <property type="component" value="Chromosome 11"/>
</dbReference>
<protein>
    <submittedName>
        <fullName evidence="1">Uncharacterized protein</fullName>
    </submittedName>
</protein>
<reference evidence="1" key="1">
    <citation type="submission" date="2022-02" db="EMBL/GenBank/DDBJ databases">
        <title>Plant Genome Project.</title>
        <authorList>
            <person name="Zhang R.-G."/>
        </authorList>
    </citation>
    <scope>NUCLEOTIDE SEQUENCE</scope>
    <source>
        <strain evidence="1">AT1</strain>
    </source>
</reference>
<name>A0ACC0LTD1_RHOML</name>
<keyword evidence="2" id="KW-1185">Reference proteome</keyword>
<evidence type="ECO:0000313" key="2">
    <source>
        <dbReference type="Proteomes" id="UP001062846"/>
    </source>
</evidence>
<evidence type="ECO:0000313" key="1">
    <source>
        <dbReference type="EMBL" id="KAI8531971.1"/>
    </source>
</evidence>